<evidence type="ECO:0000313" key="3">
    <source>
        <dbReference type="Proteomes" id="UP001434883"/>
    </source>
</evidence>
<sequence>MGEGRACTCRGQSQSFRQPRSGWRIWSPIWERRSLLEGRRINELEQQRKPGPPRPKGGYQQELVPVLKNPQKRLGDHGKWGKGVEKGPGPLVAAQRTGTVHQGKPDGTVNRISGDKRSTSTLPKVAQMRSTTSG</sequence>
<accession>A0ABV0RZG3</accession>
<feature type="region of interest" description="Disordered" evidence="1">
    <location>
        <begin position="41"/>
        <end position="134"/>
    </location>
</feature>
<dbReference type="EMBL" id="JAHRIN010062789">
    <property type="protein sequence ID" value="MEQ2213670.1"/>
    <property type="molecule type" value="Genomic_DNA"/>
</dbReference>
<keyword evidence="3" id="KW-1185">Reference proteome</keyword>
<gene>
    <name evidence="2" type="ORF">XENOCAPTIV_018865</name>
</gene>
<organism evidence="2 3">
    <name type="scientific">Xenoophorus captivus</name>
    <dbReference type="NCBI Taxonomy" id="1517983"/>
    <lineage>
        <taxon>Eukaryota</taxon>
        <taxon>Metazoa</taxon>
        <taxon>Chordata</taxon>
        <taxon>Craniata</taxon>
        <taxon>Vertebrata</taxon>
        <taxon>Euteleostomi</taxon>
        <taxon>Actinopterygii</taxon>
        <taxon>Neopterygii</taxon>
        <taxon>Teleostei</taxon>
        <taxon>Neoteleostei</taxon>
        <taxon>Acanthomorphata</taxon>
        <taxon>Ovalentaria</taxon>
        <taxon>Atherinomorphae</taxon>
        <taxon>Cyprinodontiformes</taxon>
        <taxon>Goodeidae</taxon>
        <taxon>Xenoophorus</taxon>
    </lineage>
</organism>
<dbReference type="Proteomes" id="UP001434883">
    <property type="component" value="Unassembled WGS sequence"/>
</dbReference>
<feature type="compositionally biased region" description="Basic and acidic residues" evidence="1">
    <location>
        <begin position="73"/>
        <end position="85"/>
    </location>
</feature>
<name>A0ABV0RZG3_9TELE</name>
<reference evidence="2 3" key="1">
    <citation type="submission" date="2021-06" db="EMBL/GenBank/DDBJ databases">
        <authorList>
            <person name="Palmer J.M."/>
        </authorList>
    </citation>
    <scope>NUCLEOTIDE SEQUENCE [LARGE SCALE GENOMIC DNA]</scope>
    <source>
        <strain evidence="2 3">XC_2019</strain>
        <tissue evidence="2">Muscle</tissue>
    </source>
</reference>
<evidence type="ECO:0000313" key="2">
    <source>
        <dbReference type="EMBL" id="MEQ2213670.1"/>
    </source>
</evidence>
<protein>
    <submittedName>
        <fullName evidence="2">Uncharacterized protein</fullName>
    </submittedName>
</protein>
<proteinExistence type="predicted"/>
<comment type="caution">
    <text evidence="2">The sequence shown here is derived from an EMBL/GenBank/DDBJ whole genome shotgun (WGS) entry which is preliminary data.</text>
</comment>
<evidence type="ECO:0000256" key="1">
    <source>
        <dbReference type="SAM" id="MobiDB-lite"/>
    </source>
</evidence>